<feature type="domain" description="HTH lysR-type" evidence="5">
    <location>
        <begin position="5"/>
        <end position="62"/>
    </location>
</feature>
<dbReference type="RefSeq" id="WP_340362225.1">
    <property type="nucleotide sequence ID" value="NZ_JBBKZV010000002.1"/>
</dbReference>
<sequence length="303" mass="33038">MLDGVSMDQLRTFIAAADEGSFSAAGRKLRRAQSVVSQTLANLEAQIDVQLFDRTARYPALTEQGIALLAEARMVVHGMDGFKAKARTIAEGLEPELSVVMDVMYPMDSLTIAVGLFRAAFPHTPLRLYVEALGAVVQPVIEGTCRLGIMGSMPVVPDAVDAEKLLDVPMMSVTGPSHPLARRKGVLRMRELEQHVQLVLTDRTSLTNGSTYGVFSPLIWRLADLGAKHSFLRAGFGWGHMPVAMVSDDLASGALVQIHIETYYPRTPPIAMLAVYRKDSPPGPAGRWFLDHLKQTDSSQSRA</sequence>
<dbReference type="PANTHER" id="PTHR30126">
    <property type="entry name" value="HTH-TYPE TRANSCRIPTIONAL REGULATOR"/>
    <property type="match status" value="1"/>
</dbReference>
<dbReference type="Gene3D" id="1.10.10.10">
    <property type="entry name" value="Winged helix-like DNA-binding domain superfamily/Winged helix DNA-binding domain"/>
    <property type="match status" value="1"/>
</dbReference>
<dbReference type="Proteomes" id="UP001363010">
    <property type="component" value="Unassembled WGS sequence"/>
</dbReference>
<evidence type="ECO:0000256" key="1">
    <source>
        <dbReference type="ARBA" id="ARBA00009437"/>
    </source>
</evidence>
<dbReference type="PANTHER" id="PTHR30126:SF91">
    <property type="entry name" value="LYSR FAMILY TRANSCRIPTIONAL REGULATOR"/>
    <property type="match status" value="1"/>
</dbReference>
<dbReference type="Pfam" id="PF03466">
    <property type="entry name" value="LysR_substrate"/>
    <property type="match status" value="1"/>
</dbReference>
<gene>
    <name evidence="6" type="ORF">WKW80_03815</name>
</gene>
<evidence type="ECO:0000256" key="2">
    <source>
        <dbReference type="ARBA" id="ARBA00023015"/>
    </source>
</evidence>
<organism evidence="6 7">
    <name type="scientific">Variovorax humicola</name>
    <dbReference type="NCBI Taxonomy" id="1769758"/>
    <lineage>
        <taxon>Bacteria</taxon>
        <taxon>Pseudomonadati</taxon>
        <taxon>Pseudomonadota</taxon>
        <taxon>Betaproteobacteria</taxon>
        <taxon>Burkholderiales</taxon>
        <taxon>Comamonadaceae</taxon>
        <taxon>Variovorax</taxon>
    </lineage>
</organism>
<dbReference type="InterPro" id="IPR036390">
    <property type="entry name" value="WH_DNA-bd_sf"/>
</dbReference>
<dbReference type="Pfam" id="PF00126">
    <property type="entry name" value="HTH_1"/>
    <property type="match status" value="1"/>
</dbReference>
<dbReference type="InterPro" id="IPR000847">
    <property type="entry name" value="LysR_HTH_N"/>
</dbReference>
<reference evidence="6 7" key="1">
    <citation type="submission" date="2024-03" db="EMBL/GenBank/DDBJ databases">
        <title>Novel species of the genus Variovorax.</title>
        <authorList>
            <person name="Liu Q."/>
            <person name="Xin Y.-H."/>
        </authorList>
    </citation>
    <scope>NUCLEOTIDE SEQUENCE [LARGE SCALE GENOMIC DNA]</scope>
    <source>
        <strain evidence="6 7">KACC 18501</strain>
    </source>
</reference>
<dbReference type="SUPFAM" id="SSF46785">
    <property type="entry name" value="Winged helix' DNA-binding domain"/>
    <property type="match status" value="1"/>
</dbReference>
<keyword evidence="3" id="KW-0238">DNA-binding</keyword>
<accession>A0ABU8VTQ5</accession>
<proteinExistence type="inferred from homology"/>
<evidence type="ECO:0000256" key="3">
    <source>
        <dbReference type="ARBA" id="ARBA00023125"/>
    </source>
</evidence>
<dbReference type="InterPro" id="IPR036388">
    <property type="entry name" value="WH-like_DNA-bd_sf"/>
</dbReference>
<protein>
    <submittedName>
        <fullName evidence="6">LysR family transcriptional regulator</fullName>
    </submittedName>
</protein>
<comment type="similarity">
    <text evidence="1">Belongs to the LysR transcriptional regulatory family.</text>
</comment>
<dbReference type="PROSITE" id="PS50931">
    <property type="entry name" value="HTH_LYSR"/>
    <property type="match status" value="1"/>
</dbReference>
<keyword evidence="2" id="KW-0805">Transcription regulation</keyword>
<evidence type="ECO:0000313" key="7">
    <source>
        <dbReference type="Proteomes" id="UP001363010"/>
    </source>
</evidence>
<evidence type="ECO:0000259" key="5">
    <source>
        <dbReference type="PROSITE" id="PS50931"/>
    </source>
</evidence>
<evidence type="ECO:0000313" key="6">
    <source>
        <dbReference type="EMBL" id="MEJ8821165.1"/>
    </source>
</evidence>
<evidence type="ECO:0000256" key="4">
    <source>
        <dbReference type="ARBA" id="ARBA00023163"/>
    </source>
</evidence>
<name>A0ABU8VTQ5_9BURK</name>
<dbReference type="Gene3D" id="3.40.190.290">
    <property type="match status" value="1"/>
</dbReference>
<comment type="caution">
    <text evidence="6">The sequence shown here is derived from an EMBL/GenBank/DDBJ whole genome shotgun (WGS) entry which is preliminary data.</text>
</comment>
<dbReference type="EMBL" id="JBBKZV010000002">
    <property type="protein sequence ID" value="MEJ8821165.1"/>
    <property type="molecule type" value="Genomic_DNA"/>
</dbReference>
<keyword evidence="7" id="KW-1185">Reference proteome</keyword>
<keyword evidence="4" id="KW-0804">Transcription</keyword>
<dbReference type="InterPro" id="IPR005119">
    <property type="entry name" value="LysR_subst-bd"/>
</dbReference>
<dbReference type="SUPFAM" id="SSF53850">
    <property type="entry name" value="Periplasmic binding protein-like II"/>
    <property type="match status" value="1"/>
</dbReference>